<name>A0A4Y3TJU5_9PROT</name>
<dbReference type="GO" id="GO:0043565">
    <property type="term" value="F:sequence-specific DNA binding"/>
    <property type="evidence" value="ECO:0007669"/>
    <property type="project" value="TreeGrafter"/>
</dbReference>
<evidence type="ECO:0000256" key="1">
    <source>
        <dbReference type="ARBA" id="ARBA00009437"/>
    </source>
</evidence>
<dbReference type="FunFam" id="1.10.10.10:FF:000001">
    <property type="entry name" value="LysR family transcriptional regulator"/>
    <property type="match status" value="1"/>
</dbReference>
<accession>A0A4Y3TJU5</accession>
<dbReference type="RefSeq" id="WP_048835754.1">
    <property type="nucleotide sequence ID" value="NZ_BJMU01000008.1"/>
</dbReference>
<dbReference type="STRING" id="104099.AD949_09390"/>
<keyword evidence="2" id="KW-0805">Transcription regulation</keyword>
<keyword evidence="4" id="KW-0804">Transcription</keyword>
<dbReference type="SUPFAM" id="SSF53850">
    <property type="entry name" value="Periplasmic binding protein-like II"/>
    <property type="match status" value="1"/>
</dbReference>
<dbReference type="InterPro" id="IPR000847">
    <property type="entry name" value="LysR_HTH_N"/>
</dbReference>
<dbReference type="Gene3D" id="3.40.190.10">
    <property type="entry name" value="Periplasmic binding protein-like II"/>
    <property type="match status" value="2"/>
</dbReference>
<comment type="caution">
    <text evidence="6">The sequence shown here is derived from an EMBL/GenBank/DDBJ whole genome shotgun (WGS) entry which is preliminary data.</text>
</comment>
<gene>
    <name evidence="6" type="ORF">AOR01nite_17280</name>
</gene>
<comment type="similarity">
    <text evidence="1">Belongs to the LysR transcriptional regulatory family.</text>
</comment>
<dbReference type="Gene3D" id="1.10.10.10">
    <property type="entry name" value="Winged helix-like DNA-binding domain superfamily/Winged helix DNA-binding domain"/>
    <property type="match status" value="1"/>
</dbReference>
<evidence type="ECO:0000256" key="3">
    <source>
        <dbReference type="ARBA" id="ARBA00023125"/>
    </source>
</evidence>
<sequence length="293" mass="33052">MQRRLPPLHTLYAFESAVRHKSFSKAAEELLLTRSAVSHRIGLLEELTGFPLFHRHARSLVLTSAGEAYIPAVRRALAALEEVKLPLLTQTPETNVTISTPPSFARLVLWPEIQHFTQKHPEVQISIEFSSSGLDITAEEADIYIRFGTGNYPGMKSIMITKSDIFPAATLDFITSYNLSTAEDLARCTILRSPLEPWKPWFVAAGLSWPEPIDGPYFGDFSMMYQAAQEGRGVTLVRASLLARFDHSSQLVPITPIKAIPEYGYYIVYREEKVKNENVHLLLEWLQNVIHMA</sequence>
<dbReference type="Pfam" id="PF00126">
    <property type="entry name" value="HTH_1"/>
    <property type="match status" value="1"/>
</dbReference>
<keyword evidence="7" id="KW-1185">Reference proteome</keyword>
<dbReference type="InterPro" id="IPR058163">
    <property type="entry name" value="LysR-type_TF_proteobact-type"/>
</dbReference>
<proteinExistence type="inferred from homology"/>
<dbReference type="GO" id="GO:0006351">
    <property type="term" value="P:DNA-templated transcription"/>
    <property type="evidence" value="ECO:0007669"/>
    <property type="project" value="TreeGrafter"/>
</dbReference>
<dbReference type="InterPro" id="IPR036388">
    <property type="entry name" value="WH-like_DNA-bd_sf"/>
</dbReference>
<dbReference type="AlphaFoldDB" id="A0A4Y3TJU5"/>
<reference evidence="6 7" key="1">
    <citation type="submission" date="2019-06" db="EMBL/GenBank/DDBJ databases">
        <title>Whole genome shotgun sequence of Acetobacter orleanensis NBRC 13752.</title>
        <authorList>
            <person name="Hosoyama A."/>
            <person name="Uohara A."/>
            <person name="Ohji S."/>
            <person name="Ichikawa N."/>
        </authorList>
    </citation>
    <scope>NUCLEOTIDE SEQUENCE [LARGE SCALE GENOMIC DNA]</scope>
    <source>
        <strain evidence="6 7">NBRC 13752</strain>
    </source>
</reference>
<protein>
    <submittedName>
        <fullName evidence="6">DNA-binding transcriptional activator GcvA</fullName>
    </submittedName>
</protein>
<evidence type="ECO:0000256" key="4">
    <source>
        <dbReference type="ARBA" id="ARBA00023163"/>
    </source>
</evidence>
<evidence type="ECO:0000313" key="7">
    <source>
        <dbReference type="Proteomes" id="UP000317617"/>
    </source>
</evidence>
<evidence type="ECO:0000259" key="5">
    <source>
        <dbReference type="PROSITE" id="PS50931"/>
    </source>
</evidence>
<dbReference type="SUPFAM" id="SSF46785">
    <property type="entry name" value="Winged helix' DNA-binding domain"/>
    <property type="match status" value="1"/>
</dbReference>
<dbReference type="PROSITE" id="PS50931">
    <property type="entry name" value="HTH_LYSR"/>
    <property type="match status" value="1"/>
</dbReference>
<feature type="domain" description="HTH lysR-type" evidence="5">
    <location>
        <begin position="6"/>
        <end position="63"/>
    </location>
</feature>
<dbReference type="GO" id="GO:0003700">
    <property type="term" value="F:DNA-binding transcription factor activity"/>
    <property type="evidence" value="ECO:0007669"/>
    <property type="project" value="InterPro"/>
</dbReference>
<dbReference type="EMBL" id="BJMU01000008">
    <property type="protein sequence ID" value="GEB83251.1"/>
    <property type="molecule type" value="Genomic_DNA"/>
</dbReference>
<evidence type="ECO:0000313" key="6">
    <source>
        <dbReference type="EMBL" id="GEB83251.1"/>
    </source>
</evidence>
<dbReference type="Pfam" id="PF03466">
    <property type="entry name" value="LysR_substrate"/>
    <property type="match status" value="1"/>
</dbReference>
<dbReference type="PANTHER" id="PTHR30537:SF79">
    <property type="entry name" value="TRANSCRIPTIONAL REGULATOR-RELATED"/>
    <property type="match status" value="1"/>
</dbReference>
<evidence type="ECO:0000256" key="2">
    <source>
        <dbReference type="ARBA" id="ARBA00023015"/>
    </source>
</evidence>
<dbReference type="PANTHER" id="PTHR30537">
    <property type="entry name" value="HTH-TYPE TRANSCRIPTIONAL REGULATOR"/>
    <property type="match status" value="1"/>
</dbReference>
<dbReference type="OrthoDB" id="9794694at2"/>
<dbReference type="InterPro" id="IPR005119">
    <property type="entry name" value="LysR_subst-bd"/>
</dbReference>
<dbReference type="Proteomes" id="UP000317617">
    <property type="component" value="Unassembled WGS sequence"/>
</dbReference>
<dbReference type="InterPro" id="IPR036390">
    <property type="entry name" value="WH_DNA-bd_sf"/>
</dbReference>
<organism evidence="6 7">
    <name type="scientific">Acetobacter orleanensis</name>
    <dbReference type="NCBI Taxonomy" id="104099"/>
    <lineage>
        <taxon>Bacteria</taxon>
        <taxon>Pseudomonadati</taxon>
        <taxon>Pseudomonadota</taxon>
        <taxon>Alphaproteobacteria</taxon>
        <taxon>Acetobacterales</taxon>
        <taxon>Acetobacteraceae</taxon>
        <taxon>Acetobacter</taxon>
    </lineage>
</organism>
<keyword evidence="3 6" id="KW-0238">DNA-binding</keyword>